<feature type="region of interest" description="Disordered" evidence="1">
    <location>
        <begin position="243"/>
        <end position="268"/>
    </location>
</feature>
<dbReference type="SUPFAM" id="SSF46785">
    <property type="entry name" value="Winged helix' DNA-binding domain"/>
    <property type="match status" value="1"/>
</dbReference>
<evidence type="ECO:0000259" key="3">
    <source>
        <dbReference type="Pfam" id="PF11800"/>
    </source>
</evidence>
<evidence type="ECO:0000313" key="5">
    <source>
        <dbReference type="Proteomes" id="UP001595557"/>
    </source>
</evidence>
<comment type="caution">
    <text evidence="4">The sequence shown here is derived from an EMBL/GenBank/DDBJ whole genome shotgun (WGS) entry which is preliminary data.</text>
</comment>
<reference evidence="5" key="1">
    <citation type="journal article" date="2019" name="Int. J. Syst. Evol. Microbiol.">
        <title>The Global Catalogue of Microorganisms (GCM) 10K type strain sequencing project: providing services to taxonomists for standard genome sequencing and annotation.</title>
        <authorList>
            <consortium name="The Broad Institute Genomics Platform"/>
            <consortium name="The Broad Institute Genome Sequencing Center for Infectious Disease"/>
            <person name="Wu L."/>
            <person name="Ma J."/>
        </authorList>
    </citation>
    <scope>NUCLEOTIDE SEQUENCE [LARGE SCALE GENOMIC DNA]</scope>
    <source>
        <strain evidence="5">KCTC 52239</strain>
    </source>
</reference>
<evidence type="ECO:0000313" key="4">
    <source>
        <dbReference type="EMBL" id="MFC3169584.1"/>
    </source>
</evidence>
<dbReference type="Gene3D" id="1.10.10.10">
    <property type="entry name" value="Winged helix-like DNA-binding domain superfamily/Winged helix DNA-binding domain"/>
    <property type="match status" value="1"/>
</dbReference>
<dbReference type="InterPro" id="IPR021760">
    <property type="entry name" value="RepC_C"/>
</dbReference>
<dbReference type="InterPro" id="IPR036388">
    <property type="entry name" value="WH-like_DNA-bd_sf"/>
</dbReference>
<organism evidence="4 5">
    <name type="scientific">Paracoccus fontiphilus</name>
    <dbReference type="NCBI Taxonomy" id="1815556"/>
    <lineage>
        <taxon>Bacteria</taxon>
        <taxon>Pseudomonadati</taxon>
        <taxon>Pseudomonadota</taxon>
        <taxon>Alphaproteobacteria</taxon>
        <taxon>Rhodobacterales</taxon>
        <taxon>Paracoccaceae</taxon>
        <taxon>Paracoccus</taxon>
    </lineage>
</organism>
<dbReference type="Pfam" id="PF03428">
    <property type="entry name" value="RP-C"/>
    <property type="match status" value="1"/>
</dbReference>
<dbReference type="Proteomes" id="UP001595557">
    <property type="component" value="Unassembled WGS sequence"/>
</dbReference>
<sequence>MTYHAITPFRRPVDAVRIHRHATLMQPAPGTHVNKWAILRDLVAGREAFDVTDRDLTVLQALVSFHPGNDLDDPARLIVYPSNAAICERLNGMPCSTMRRHLARLVQAGLILRNDSPNGKRYVRRSSLGEQRFGFDLSPLSQRAGEIQAAAQQARDVATVIAGLRDDISLMRRDVTGLLDLVEGQALPRSDQHRDLVALAARTLRRRLGLAELSALRADLAAALSDIQGAMADCQTDDLSIRDSQNEQHYQSSDKEESESERGEEEDICLPHSEQPDLALACVTSACRDIVQFSSHPIRDWPGLVSAADQVSPMMGIEPSVWLLAKQKMGAACAAAALAAILQRFAQIRSPGAYLRTLASKAEAGQFSIGRLIRSVARTEPEFTAVNC</sequence>
<dbReference type="NCBIfam" id="NF040974">
    <property type="entry name" value="RepABC_RepC"/>
    <property type="match status" value="1"/>
</dbReference>
<dbReference type="RefSeq" id="WP_207472142.1">
    <property type="nucleotide sequence ID" value="NZ_JAFNAW010000121.1"/>
</dbReference>
<feature type="domain" description="Plasmid replication protein C N-terminal" evidence="2">
    <location>
        <begin position="17"/>
        <end position="180"/>
    </location>
</feature>
<keyword evidence="5" id="KW-1185">Reference proteome</keyword>
<name>A0ABV7IGJ3_9RHOB</name>
<dbReference type="InterPro" id="IPR005090">
    <property type="entry name" value="RepC_N"/>
</dbReference>
<dbReference type="InterPro" id="IPR047611">
    <property type="entry name" value="RepABC_RepC"/>
</dbReference>
<proteinExistence type="predicted"/>
<dbReference type="Pfam" id="PF11800">
    <property type="entry name" value="RP-C_C"/>
    <property type="match status" value="1"/>
</dbReference>
<dbReference type="EMBL" id="JBHRTE010000075">
    <property type="protein sequence ID" value="MFC3169584.1"/>
    <property type="molecule type" value="Genomic_DNA"/>
</dbReference>
<gene>
    <name evidence="4" type="primary">repC</name>
    <name evidence="4" type="ORF">ACFOD7_16150</name>
</gene>
<evidence type="ECO:0000256" key="1">
    <source>
        <dbReference type="SAM" id="MobiDB-lite"/>
    </source>
</evidence>
<accession>A0ABV7IGJ3</accession>
<feature type="domain" description="Plasmid replication protein C C-terminal" evidence="3">
    <location>
        <begin position="280"/>
        <end position="377"/>
    </location>
</feature>
<evidence type="ECO:0000259" key="2">
    <source>
        <dbReference type="Pfam" id="PF03428"/>
    </source>
</evidence>
<feature type="compositionally biased region" description="Acidic residues" evidence="1">
    <location>
        <begin position="256"/>
        <end position="268"/>
    </location>
</feature>
<protein>
    <submittedName>
        <fullName evidence="4">Plasmid replication protein RepC</fullName>
    </submittedName>
</protein>
<dbReference type="InterPro" id="IPR036390">
    <property type="entry name" value="WH_DNA-bd_sf"/>
</dbReference>